<evidence type="ECO:0000256" key="5">
    <source>
        <dbReference type="ARBA" id="ARBA00023004"/>
    </source>
</evidence>
<evidence type="ECO:0000256" key="1">
    <source>
        <dbReference type="ARBA" id="ARBA00010617"/>
    </source>
</evidence>
<dbReference type="PRINTS" id="PR00463">
    <property type="entry name" value="EP450I"/>
</dbReference>
<evidence type="ECO:0000256" key="3">
    <source>
        <dbReference type="ARBA" id="ARBA00022723"/>
    </source>
</evidence>
<dbReference type="CDD" id="cd11067">
    <property type="entry name" value="CYP152"/>
    <property type="match status" value="1"/>
</dbReference>
<dbReference type="InterPro" id="IPR050705">
    <property type="entry name" value="Cytochrome_P450_3A"/>
</dbReference>
<dbReference type="GO" id="GO:0004601">
    <property type="term" value="F:peroxidase activity"/>
    <property type="evidence" value="ECO:0007669"/>
    <property type="project" value="UniProtKB-KW"/>
</dbReference>
<dbReference type="SUPFAM" id="SSF48264">
    <property type="entry name" value="Cytochrome P450"/>
    <property type="match status" value="1"/>
</dbReference>
<keyword evidence="5" id="KW-0408">Iron</keyword>
<dbReference type="PANTHER" id="PTHR24302:SF15">
    <property type="entry name" value="FATTY-ACID PEROXYGENASE"/>
    <property type="match status" value="1"/>
</dbReference>
<comment type="caution">
    <text evidence="6">The sequence shown here is derived from an EMBL/GenBank/DDBJ whole genome shotgun (WGS) entry which is preliminary data.</text>
</comment>
<keyword evidence="7" id="KW-1185">Reference proteome</keyword>
<evidence type="ECO:0000313" key="7">
    <source>
        <dbReference type="Proteomes" id="UP000721236"/>
    </source>
</evidence>
<sequence>MQPFPRDPSFDSTLALRREGYLFGLNRFRSLDTDFFEMRLLLQRAICLYGEEAATLFYDTERFVRVGAMPLRAQRSLLGVGGVQSLDADAHRQRKAMFLRLLTGEARVRLWREAASQWAACLRRWSDTGHAVVLDDTQVLLTKAVCAWAGVPLDERDAGRRARHFGAMIDGAGGVGPRYWRARWGRLVTEAWIAGLIRDVRKGRLAVAEHLPLPVVAWHREPDGKLLDPRTAAVELINTLRPTVAIARYVAFCALVLHEHPEWAPRLGEDEAMQAFVDEVRRYYPFFPMVAARTCKAFAWRGHRFDRGVRVLLDLYATNHDPRIWSRPDEFDPERFLGREPSAFAFVPQGGGRHEVHHRCPGEWMTTDMMKLALQMLTTRMAYTVPAQDLRVSLARMPALPASRVVLAGVEPLR</sequence>
<dbReference type="EMBL" id="CAJZAH010000001">
    <property type="protein sequence ID" value="CAG9168505.1"/>
    <property type="molecule type" value="Genomic_DNA"/>
</dbReference>
<keyword evidence="2" id="KW-0349">Heme</keyword>
<comment type="similarity">
    <text evidence="1">Belongs to the cytochrome P450 family.</text>
</comment>
<gene>
    <name evidence="6" type="primary">cypC</name>
    <name evidence="6" type="ORF">LMG21510_01104</name>
</gene>
<keyword evidence="3" id="KW-0479">Metal-binding</keyword>
<reference evidence="6 7" key="1">
    <citation type="submission" date="2021-08" db="EMBL/GenBank/DDBJ databases">
        <authorList>
            <person name="Peeters C."/>
        </authorList>
    </citation>
    <scope>NUCLEOTIDE SEQUENCE [LARGE SCALE GENOMIC DNA]</scope>
    <source>
        <strain evidence="6 7">LMG 21510</strain>
    </source>
</reference>
<proteinExistence type="inferred from homology"/>
<accession>A0ABN7Y971</accession>
<dbReference type="RefSeq" id="WP_224040176.1">
    <property type="nucleotide sequence ID" value="NZ_CAJZAH010000001.1"/>
</dbReference>
<dbReference type="EC" id="1.11.2.4" evidence="6"/>
<evidence type="ECO:0000313" key="6">
    <source>
        <dbReference type="EMBL" id="CAG9168505.1"/>
    </source>
</evidence>
<dbReference type="Pfam" id="PF00067">
    <property type="entry name" value="p450"/>
    <property type="match status" value="1"/>
</dbReference>
<evidence type="ECO:0000256" key="2">
    <source>
        <dbReference type="ARBA" id="ARBA00022617"/>
    </source>
</evidence>
<keyword evidence="6" id="KW-0575">Peroxidase</keyword>
<dbReference type="InterPro" id="IPR002401">
    <property type="entry name" value="Cyt_P450_E_grp-I"/>
</dbReference>
<keyword evidence="4 6" id="KW-0560">Oxidoreductase</keyword>
<organism evidence="6 7">
    <name type="scientific">Cupriavidus respiraculi</name>
    <dbReference type="NCBI Taxonomy" id="195930"/>
    <lineage>
        <taxon>Bacteria</taxon>
        <taxon>Pseudomonadati</taxon>
        <taxon>Pseudomonadota</taxon>
        <taxon>Betaproteobacteria</taxon>
        <taxon>Burkholderiales</taxon>
        <taxon>Burkholderiaceae</taxon>
        <taxon>Cupriavidus</taxon>
    </lineage>
</organism>
<dbReference type="InterPro" id="IPR036396">
    <property type="entry name" value="Cyt_P450_sf"/>
</dbReference>
<dbReference type="Gene3D" id="1.10.630.10">
    <property type="entry name" value="Cytochrome P450"/>
    <property type="match status" value="1"/>
</dbReference>
<dbReference type="Proteomes" id="UP000721236">
    <property type="component" value="Unassembled WGS sequence"/>
</dbReference>
<name>A0ABN7Y971_9BURK</name>
<dbReference type="InterPro" id="IPR001128">
    <property type="entry name" value="Cyt_P450"/>
</dbReference>
<evidence type="ECO:0000256" key="4">
    <source>
        <dbReference type="ARBA" id="ARBA00023002"/>
    </source>
</evidence>
<protein>
    <submittedName>
        <fullName evidence="6">Fatty-acid peroxygenase</fullName>
        <ecNumber evidence="6">1.11.2.4</ecNumber>
    </submittedName>
</protein>
<dbReference type="PANTHER" id="PTHR24302">
    <property type="entry name" value="CYTOCHROME P450 FAMILY 3"/>
    <property type="match status" value="1"/>
</dbReference>